<dbReference type="AlphaFoldDB" id="A0A4Q9M9K1"/>
<organism evidence="4">
    <name type="scientific">Dichomitus squalens</name>
    <dbReference type="NCBI Taxonomy" id="114155"/>
    <lineage>
        <taxon>Eukaryota</taxon>
        <taxon>Fungi</taxon>
        <taxon>Dikarya</taxon>
        <taxon>Basidiomycota</taxon>
        <taxon>Agaricomycotina</taxon>
        <taxon>Agaricomycetes</taxon>
        <taxon>Polyporales</taxon>
        <taxon>Polyporaceae</taxon>
        <taxon>Dichomitus</taxon>
    </lineage>
</organism>
<feature type="compositionally biased region" description="Pro residues" evidence="1">
    <location>
        <begin position="1029"/>
        <end position="1038"/>
    </location>
</feature>
<dbReference type="OrthoDB" id="1938262at2759"/>
<dbReference type="InterPro" id="IPR058525">
    <property type="entry name" value="DUF8212"/>
</dbReference>
<feature type="compositionally biased region" description="Polar residues" evidence="1">
    <location>
        <begin position="817"/>
        <end position="830"/>
    </location>
</feature>
<dbReference type="Pfam" id="PF06985">
    <property type="entry name" value="HET"/>
    <property type="match status" value="1"/>
</dbReference>
<dbReference type="EMBL" id="ML143546">
    <property type="protein sequence ID" value="TBU22336.1"/>
    <property type="molecule type" value="Genomic_DNA"/>
</dbReference>
<feature type="domain" description="Heterokaryon incompatibility" evidence="2">
    <location>
        <begin position="22"/>
        <end position="132"/>
    </location>
</feature>
<name>A0A4Q9M9K1_9APHY</name>
<dbReference type="Proteomes" id="UP000292957">
    <property type="component" value="Unassembled WGS sequence"/>
</dbReference>
<evidence type="ECO:0000259" key="2">
    <source>
        <dbReference type="Pfam" id="PF06985"/>
    </source>
</evidence>
<reference evidence="4" key="1">
    <citation type="submission" date="2019-01" db="EMBL/GenBank/DDBJ databases">
        <title>Draft genome sequences of three monokaryotic isolates of the white-rot basidiomycete fungus Dichomitus squalens.</title>
        <authorList>
            <consortium name="DOE Joint Genome Institute"/>
            <person name="Lopez S.C."/>
            <person name="Andreopoulos B."/>
            <person name="Pangilinan J."/>
            <person name="Lipzen A."/>
            <person name="Riley R."/>
            <person name="Ahrendt S."/>
            <person name="Ng V."/>
            <person name="Barry K."/>
            <person name="Daum C."/>
            <person name="Grigoriev I.V."/>
            <person name="Hilden K.S."/>
            <person name="Makela M.R."/>
            <person name="de Vries R.P."/>
        </authorList>
    </citation>
    <scope>NUCLEOTIDE SEQUENCE [LARGE SCALE GENOMIC DNA]</scope>
    <source>
        <strain evidence="4">OM18370.1</strain>
    </source>
</reference>
<feature type="compositionally biased region" description="Low complexity" evidence="1">
    <location>
        <begin position="769"/>
        <end position="785"/>
    </location>
</feature>
<feature type="compositionally biased region" description="Polar residues" evidence="1">
    <location>
        <begin position="748"/>
        <end position="760"/>
    </location>
</feature>
<evidence type="ECO:0000256" key="1">
    <source>
        <dbReference type="SAM" id="MobiDB-lite"/>
    </source>
</evidence>
<protein>
    <submittedName>
        <fullName evidence="4">Uncharacterized protein</fullName>
    </submittedName>
</protein>
<dbReference type="InterPro" id="IPR010730">
    <property type="entry name" value="HET"/>
</dbReference>
<sequence length="1181" mass="129736">MRLLDTRTGEFFWVDDPRTVRYAILSHVWSTTQGGFEQTYDDVRRIHEQCSKADPDEHAIIKKLSPKIRRFCETALNDGFELGWADSCCIDKSSSTELSESISSMHSWYRYAGVCYAFLQDVDKSAGDHDLEHWEQFRSSKWFTRGWTLQELLAPSVVLFLSNSWDVIGSKHTLASIVSEVTRIDRAVLTFERPLDKVSVARRMSWAAARKTTREEDRAYSLMGIFGVNITVSYGEGRYSFIRLQEEILKHIPDQTIFAWGSFLTSHRFSFTRIEDRPDGPSDPSDSSISITSPEKQYLLASSPKDFEQSSELNSLSREVFAERVGMSPDEGYRVFTTTAYGIHEHFPLIAVSPQGPQTILPTHLALLACQDRRGNVLALLLRPSTRNVSKEFYVGTPVGSVNDYVSAKLDYSRAVFLPMEEVARIRHLLRPEKVYIPHRPSYNAYELLRDAPFHAVLRDSRDSFEVRLSGWSRKILEAHGYRITMPKDNESISPPSLHLDRSVRAQVVIIAGGPGDEYITIQVGRCNCEHGNEKSSLGVMVLSRHGTCPLEKEFDRRHPTDYAGHISSWAFRGGFASKEIPFTPHEGHPDPIVMRLTFSRDSIDPRKQSVAKPIYQLGVEIWTQSHGTSQGEVASTGADSRIGTPIHTEHLPGQRPFVSTPPSTMTNGHPVPFYAGLQPGQLPSAAAPASTRSAVPSHDVRQQHYEQAPQRSYAPPLSVPPASSQHSHLSGPYGQGGAQTPVGQYGLPQTTSTAASGDSSVPYPRGAISSTPTHSPHTSTSHIPQTVERAYSEDSMHPVLRPGLVARSISDSASMYSSTTTQGLPQHTSVDGHLSSYPSGNAPYVPTTHNPAMHSYNPQGLPPHPTTDLQPLQYGHSSSQSPPGPGHSSVSVQGVIPGTEHAQGWSGGASHASSLPQAYRPAETASLAPPQPQFIHQIPRSNPPQPIRSDTVDFAQQPAQFNLKMPQRSTTMLLTQDYAQQHSNSVEHEYHTASAPAPQAPPRDTTGYMHALQEARNTTPSVPDQYNVPPPLPPAAPPISGSDPAIPPGHSHNATYSTTANNAQQPYTVPPSGPSQTYESPPSSGTQPSFRDAPSQSNQQQPYASQATYLQPQYAGGNTAQPPPYRDAPPPPPASQPQYSQQNVPQPAPNPPLPETPRQQQAFLADVPPESRGTNHTSPQ</sequence>
<feature type="compositionally biased region" description="Polar residues" evidence="1">
    <location>
        <begin position="1075"/>
        <end position="1121"/>
    </location>
</feature>
<dbReference type="PANTHER" id="PTHR10622">
    <property type="entry name" value="HET DOMAIN-CONTAINING PROTEIN"/>
    <property type="match status" value="1"/>
</dbReference>
<feature type="compositionally biased region" description="Pro residues" evidence="1">
    <location>
        <begin position="1122"/>
        <end position="1136"/>
    </location>
</feature>
<dbReference type="PANTHER" id="PTHR10622:SF10">
    <property type="entry name" value="HET DOMAIN-CONTAINING PROTEIN"/>
    <property type="match status" value="1"/>
</dbReference>
<feature type="region of interest" description="Disordered" evidence="1">
    <location>
        <begin position="982"/>
        <end position="1181"/>
    </location>
</feature>
<accession>A0A4Q9M9K1</accession>
<feature type="compositionally biased region" description="Low complexity" evidence="1">
    <location>
        <begin position="684"/>
        <end position="698"/>
    </location>
</feature>
<feature type="compositionally biased region" description="Polar residues" evidence="1">
    <location>
        <begin position="1053"/>
        <end position="1068"/>
    </location>
</feature>
<evidence type="ECO:0000313" key="4">
    <source>
        <dbReference type="EMBL" id="TBU22336.1"/>
    </source>
</evidence>
<feature type="compositionally biased region" description="Pro residues" evidence="1">
    <location>
        <begin position="1147"/>
        <end position="1156"/>
    </location>
</feature>
<feature type="compositionally biased region" description="Polar residues" evidence="1">
    <location>
        <begin position="1016"/>
        <end position="1025"/>
    </location>
</feature>
<feature type="compositionally biased region" description="Low complexity" evidence="1">
    <location>
        <begin position="876"/>
        <end position="896"/>
    </location>
</feature>
<feature type="domain" description="DUF8212" evidence="3">
    <location>
        <begin position="240"/>
        <end position="440"/>
    </location>
</feature>
<feature type="region of interest" description="Disordered" evidence="1">
    <location>
        <begin position="817"/>
        <end position="921"/>
    </location>
</feature>
<gene>
    <name evidence="4" type="ORF">BD311DRAFT_152420</name>
</gene>
<feature type="region of interest" description="Disordered" evidence="1">
    <location>
        <begin position="646"/>
        <end position="785"/>
    </location>
</feature>
<proteinExistence type="predicted"/>
<dbReference type="Pfam" id="PF26640">
    <property type="entry name" value="DUF8212"/>
    <property type="match status" value="1"/>
</dbReference>
<evidence type="ECO:0000259" key="3">
    <source>
        <dbReference type="Pfam" id="PF26640"/>
    </source>
</evidence>